<evidence type="ECO:0000313" key="2">
    <source>
        <dbReference type="Proteomes" id="UP001163882"/>
    </source>
</evidence>
<dbReference type="Proteomes" id="UP001163882">
    <property type="component" value="Chromosome"/>
</dbReference>
<proteinExistence type="predicted"/>
<dbReference type="EMBL" id="CP107716">
    <property type="protein sequence ID" value="UYQ70999.1"/>
    <property type="molecule type" value="Genomic_DNA"/>
</dbReference>
<organism evidence="1 2">
    <name type="scientific">Pelagibacterium flavum</name>
    <dbReference type="NCBI Taxonomy" id="2984530"/>
    <lineage>
        <taxon>Bacteria</taxon>
        <taxon>Pseudomonadati</taxon>
        <taxon>Pseudomonadota</taxon>
        <taxon>Alphaproteobacteria</taxon>
        <taxon>Hyphomicrobiales</taxon>
        <taxon>Devosiaceae</taxon>
        <taxon>Pelagibacterium</taxon>
    </lineage>
</organism>
<reference evidence="1" key="1">
    <citation type="submission" date="2022-10" db="EMBL/GenBank/DDBJ databases">
        <title>YIM 151497 complete genome.</title>
        <authorList>
            <person name="Chen X."/>
        </authorList>
    </citation>
    <scope>NUCLEOTIDE SEQUENCE</scope>
    <source>
        <strain evidence="1">YIM 151497</strain>
    </source>
</reference>
<accession>A0ABY6IK63</accession>
<name>A0ABY6IK63_9HYPH</name>
<sequence>MEVKTAPPLVAVNGSKIDREAKTVDLLFLAENGEPYALKFHVHAIPAAIIALTGHRAELQSSLPDGEVLSNQALKPVGFHIAMNPEGQIAWKMMLQSGLELVIQIEPDRFDRLDAMFDEVRSLLKRSVQ</sequence>
<protein>
    <submittedName>
        <fullName evidence="1">Uncharacterized protein</fullName>
    </submittedName>
</protein>
<evidence type="ECO:0000313" key="1">
    <source>
        <dbReference type="EMBL" id="UYQ70999.1"/>
    </source>
</evidence>
<gene>
    <name evidence="1" type="ORF">OF122_13115</name>
</gene>
<keyword evidence="2" id="KW-1185">Reference proteome</keyword>
<dbReference type="RefSeq" id="WP_264224663.1">
    <property type="nucleotide sequence ID" value="NZ_CP107716.1"/>
</dbReference>